<feature type="compositionally biased region" description="Polar residues" evidence="1">
    <location>
        <begin position="987"/>
        <end position="1002"/>
    </location>
</feature>
<feature type="region of interest" description="Disordered" evidence="1">
    <location>
        <begin position="474"/>
        <end position="499"/>
    </location>
</feature>
<comment type="caution">
    <text evidence="2">The sequence shown here is derived from an EMBL/GenBank/DDBJ whole genome shotgun (WGS) entry which is preliminary data.</text>
</comment>
<feature type="compositionally biased region" description="Low complexity" evidence="1">
    <location>
        <begin position="955"/>
        <end position="964"/>
    </location>
</feature>
<feature type="compositionally biased region" description="Low complexity" evidence="1">
    <location>
        <begin position="806"/>
        <end position="829"/>
    </location>
</feature>
<feature type="compositionally biased region" description="Polar residues" evidence="1">
    <location>
        <begin position="200"/>
        <end position="209"/>
    </location>
</feature>
<accession>A0A423TSW9</accession>
<reference evidence="2 3" key="2">
    <citation type="submission" date="2019-01" db="EMBL/GenBank/DDBJ databases">
        <title>The decoding of complex shrimp genome reveals the adaptation for benthos swimmer, frequently molting mechanism and breeding impact on genome.</title>
        <authorList>
            <person name="Sun Y."/>
            <person name="Gao Y."/>
            <person name="Yu Y."/>
        </authorList>
    </citation>
    <scope>NUCLEOTIDE SEQUENCE [LARGE SCALE GENOMIC DNA]</scope>
    <source>
        <tissue evidence="2">Muscle</tissue>
    </source>
</reference>
<proteinExistence type="predicted"/>
<evidence type="ECO:0000313" key="2">
    <source>
        <dbReference type="EMBL" id="ROT79531.1"/>
    </source>
</evidence>
<feature type="compositionally biased region" description="Polar residues" evidence="1">
    <location>
        <begin position="268"/>
        <end position="281"/>
    </location>
</feature>
<dbReference type="STRING" id="6689.A0A423TSW9"/>
<feature type="compositionally biased region" description="Polar residues" evidence="1">
    <location>
        <begin position="880"/>
        <end position="891"/>
    </location>
</feature>
<feature type="region of interest" description="Disordered" evidence="1">
    <location>
        <begin position="645"/>
        <end position="699"/>
    </location>
</feature>
<feature type="region of interest" description="Disordered" evidence="1">
    <location>
        <begin position="935"/>
        <end position="1014"/>
    </location>
</feature>
<feature type="compositionally biased region" description="Polar residues" evidence="1">
    <location>
        <begin position="645"/>
        <end position="686"/>
    </location>
</feature>
<feature type="compositionally biased region" description="Polar residues" evidence="1">
    <location>
        <begin position="742"/>
        <end position="759"/>
    </location>
</feature>
<feature type="compositionally biased region" description="Polar residues" evidence="1">
    <location>
        <begin position="350"/>
        <end position="371"/>
    </location>
</feature>
<feature type="region of interest" description="Disordered" evidence="1">
    <location>
        <begin position="350"/>
        <end position="442"/>
    </location>
</feature>
<feature type="compositionally biased region" description="Low complexity" evidence="1">
    <location>
        <begin position="763"/>
        <end position="772"/>
    </location>
</feature>
<feature type="region of interest" description="Disordered" evidence="1">
    <location>
        <begin position="712"/>
        <end position="919"/>
    </location>
</feature>
<feature type="compositionally biased region" description="Basic and acidic residues" evidence="1">
    <location>
        <begin position="474"/>
        <end position="484"/>
    </location>
</feature>
<dbReference type="OrthoDB" id="6360507at2759"/>
<evidence type="ECO:0000313" key="3">
    <source>
        <dbReference type="Proteomes" id="UP000283509"/>
    </source>
</evidence>
<dbReference type="Proteomes" id="UP000283509">
    <property type="component" value="Unassembled WGS sequence"/>
</dbReference>
<organism evidence="2 3">
    <name type="scientific">Penaeus vannamei</name>
    <name type="common">Whiteleg shrimp</name>
    <name type="synonym">Litopenaeus vannamei</name>
    <dbReference type="NCBI Taxonomy" id="6689"/>
    <lineage>
        <taxon>Eukaryota</taxon>
        <taxon>Metazoa</taxon>
        <taxon>Ecdysozoa</taxon>
        <taxon>Arthropoda</taxon>
        <taxon>Crustacea</taxon>
        <taxon>Multicrustacea</taxon>
        <taxon>Malacostraca</taxon>
        <taxon>Eumalacostraca</taxon>
        <taxon>Eucarida</taxon>
        <taxon>Decapoda</taxon>
        <taxon>Dendrobranchiata</taxon>
        <taxon>Penaeoidea</taxon>
        <taxon>Penaeidae</taxon>
        <taxon>Penaeus</taxon>
    </lineage>
</organism>
<protein>
    <submittedName>
        <fullName evidence="2">Uncharacterized protein</fullName>
    </submittedName>
</protein>
<feature type="compositionally biased region" description="Low complexity" evidence="1">
    <location>
        <begin position="282"/>
        <end position="292"/>
    </location>
</feature>
<sequence>MLEEAREGVSGVPQSLSFPQYLGQPGDRDAHSNGVTNPIYGRIGDLRFQTGSWGSHEPTPGIEQPPDQIGSLLGVTGLLDNSPTIPLMHLDPMNEERPQSQPPEEHHWASLASNHPLHQQTTDLLNNQVPPGTRANNYWDNFRSYSRQNLLSTATKSNTSEHPVSTACVAGTTTTGALTHQQSGDNSRMEDKRFNVAVGHNNNTSSNSGPRARMSNPRINNSRGANPRVRNPVSSNRQHIHGQNKHKTNNRNKQGGWWSHETNIPRVSGSSAAREQASVNYNSSRGNGSDSDGAGAVAVEVLREAEALMRKHANHPEFLLQLFRHASQITVNTDQHVAVALLQDLATQPHGSNHGMNSSNRGINNENSNFSLPAPLRDTSWRSHSTSQADRHNILPQENISAAGLSGSEVSDSGLTSEDEDSRQQHNLSSNRESSRGTAHSESTLYDHLPYSDSQMSSSHPQEVEEEWLRHALESEEAEQKSQKPLDTAGSSPEHPHHAIHTLSNDTEYLTFETLVSSAVKASVEVLQSHVGGAMTPGGSVSPLLLTTLHHTLIAQIQNQAQSLQLPQSFLFSVYNELKEALQVFSGKQLREVSNEVPSVISQVLLTQYCSVLVQRLRDNHPVLPETPTKLPQNKQVLKNEIANETTTPVNASRHSQENTTATQTEPNVFSLTSHQHSGLTHSSESAHGPSHYAPPHTFSMSLATGGISANKQHSLVSSSQPVATTTASLPGHASLPHPPQITASHFQPSSASGSSQWQLPMASASPGGASSTLEAASESHASAMPTSQPESWASSSSKPHLAEASSSVSQQESASSSSGSQMNSSSQQEWAEPEHEEAVMDDLSEPVLPVHDLAEADQSQGDAAEGDWEDSQAEGIQADSASGTVDSSPEQPIRLQPREKASQQAEAEGMTECEADEAEGTVIGAVAHMGYSAHHGQGATRELGLDEVPTKLQSPDGGSPSGSPEHHASGAQGGHATAHQGLLHTTPPQSQNSHAKSSSHAMQPPHSPGGSEG</sequence>
<name>A0A423TSW9_PENVA</name>
<dbReference type="EMBL" id="QCYY01001231">
    <property type="protein sequence ID" value="ROT79531.1"/>
    <property type="molecule type" value="Genomic_DNA"/>
</dbReference>
<dbReference type="AlphaFoldDB" id="A0A423TSW9"/>
<reference evidence="2 3" key="1">
    <citation type="submission" date="2018-04" db="EMBL/GenBank/DDBJ databases">
        <authorList>
            <person name="Zhang X."/>
            <person name="Yuan J."/>
            <person name="Li F."/>
            <person name="Xiang J."/>
        </authorList>
    </citation>
    <scope>NUCLEOTIDE SEQUENCE [LARGE SCALE GENOMIC DNA]</scope>
    <source>
        <tissue evidence="2">Muscle</tissue>
    </source>
</reference>
<feature type="compositionally biased region" description="Polar residues" evidence="1">
    <location>
        <begin position="785"/>
        <end position="799"/>
    </location>
</feature>
<gene>
    <name evidence="2" type="ORF">C7M84_001746</name>
</gene>
<feature type="compositionally biased region" description="Polar residues" evidence="1">
    <location>
        <begin position="425"/>
        <end position="442"/>
    </location>
</feature>
<feature type="compositionally biased region" description="Polar residues" evidence="1">
    <location>
        <begin position="712"/>
        <end position="729"/>
    </location>
</feature>
<feature type="region of interest" description="Disordered" evidence="1">
    <location>
        <begin position="198"/>
        <end position="292"/>
    </location>
</feature>
<feature type="compositionally biased region" description="Acidic residues" evidence="1">
    <location>
        <begin position="910"/>
        <end position="919"/>
    </location>
</feature>
<evidence type="ECO:0000256" key="1">
    <source>
        <dbReference type="SAM" id="MobiDB-lite"/>
    </source>
</evidence>
<feature type="compositionally biased region" description="Basic residues" evidence="1">
    <location>
        <begin position="238"/>
        <end position="250"/>
    </location>
</feature>
<keyword evidence="3" id="KW-1185">Reference proteome</keyword>